<feature type="region of interest" description="Disordered" evidence="2">
    <location>
        <begin position="1"/>
        <end position="24"/>
    </location>
</feature>
<dbReference type="NCBIfam" id="NF010200">
    <property type="entry name" value="PRK13674.1-1"/>
    <property type="match status" value="1"/>
</dbReference>
<dbReference type="PANTHER" id="PTHR36445">
    <property type="entry name" value="GTP CYCLOHYDROLASE MPTA"/>
    <property type="match status" value="1"/>
</dbReference>
<reference evidence="3 4" key="1">
    <citation type="submission" date="2018-06" db="EMBL/GenBank/DDBJ databases">
        <title>Draft Genome Sequence of a Novel Marine Bacterium Related to the Verrucomicrobia.</title>
        <authorList>
            <person name="Vosseberg J."/>
            <person name="Martijn J."/>
            <person name="Ettema T.J.G."/>
        </authorList>
    </citation>
    <scope>NUCLEOTIDE SEQUENCE [LARGE SCALE GENOMIC DNA]</scope>
    <source>
        <strain evidence="3">TARA_B100001123</strain>
    </source>
</reference>
<dbReference type="EC" id="3.5.4.16" evidence="3"/>
<dbReference type="PANTHER" id="PTHR36445:SF1">
    <property type="entry name" value="GTP CYCLOHYDROLASE MPTA"/>
    <property type="match status" value="1"/>
</dbReference>
<protein>
    <submittedName>
        <fullName evidence="3">GTP cyclohydrolase FolE2</fullName>
        <ecNumber evidence="3">3.5.4.16</ecNumber>
    </submittedName>
</protein>
<keyword evidence="1 3" id="KW-0378">Hydrolase</keyword>
<dbReference type="InterPro" id="IPR003801">
    <property type="entry name" value="GTP_cyclohydrolase_FolE2/MptA"/>
</dbReference>
<proteinExistence type="predicted"/>
<evidence type="ECO:0000313" key="3">
    <source>
        <dbReference type="EMBL" id="AWT59888.1"/>
    </source>
</evidence>
<sequence>MRMSEDKELISDLDRAGRPKSLDHQYDDGFTVSRPYRESLPDVQNRTGVEIHGDGVPIIEVGISNFHLPLKVLTAQNESIDLEAAVTGTVSLGSDRKGVNMSRIIRTFYEFKDRVFTLELLEEILLRYKETLESSRARLTVRFSYPIYQESLRSGLGGYLYYDVDYEGIIDDLDRFRKRMHLDFIYSSVCPNSAELAEHARNMRGKYALPHAQRSKARVSVEVRSGALVTIENIREKCLEALRTEVQSMVKREDEQAFAELNGSFPKFVEDAVRLLHEKFNVDKRIIDFQIACVHLESLHAHDAVAVINKGVSGGFSGSVEDFRRFVC</sequence>
<dbReference type="Proteomes" id="UP000247465">
    <property type="component" value="Chromosome"/>
</dbReference>
<evidence type="ECO:0000313" key="4">
    <source>
        <dbReference type="Proteomes" id="UP000247465"/>
    </source>
</evidence>
<dbReference type="AlphaFoldDB" id="A0A2Z4AFV6"/>
<dbReference type="Gene3D" id="3.10.270.10">
    <property type="entry name" value="Urate Oxidase"/>
    <property type="match status" value="1"/>
</dbReference>
<dbReference type="Pfam" id="PF02649">
    <property type="entry name" value="GCHY-1"/>
    <property type="match status" value="1"/>
</dbReference>
<name>A0A2Z4AFV6_9BACT</name>
<dbReference type="GO" id="GO:0003934">
    <property type="term" value="F:GTP cyclohydrolase I activity"/>
    <property type="evidence" value="ECO:0007669"/>
    <property type="project" value="UniProtKB-EC"/>
</dbReference>
<evidence type="ECO:0000256" key="2">
    <source>
        <dbReference type="SAM" id="MobiDB-lite"/>
    </source>
</evidence>
<dbReference type="KEGG" id="mtar:DF168_01085"/>
<evidence type="ECO:0000256" key="1">
    <source>
        <dbReference type="ARBA" id="ARBA00022801"/>
    </source>
</evidence>
<organism evidence="3 4">
    <name type="scientific">Candidatus Moanibacter tarae</name>
    <dbReference type="NCBI Taxonomy" id="2200854"/>
    <lineage>
        <taxon>Bacteria</taxon>
        <taxon>Pseudomonadati</taxon>
        <taxon>Verrucomicrobiota</taxon>
        <taxon>Opitutia</taxon>
        <taxon>Puniceicoccales</taxon>
        <taxon>Puniceicoccales incertae sedis</taxon>
        <taxon>Candidatus Moanibacter</taxon>
    </lineage>
</organism>
<dbReference type="EMBL" id="CP029803">
    <property type="protein sequence ID" value="AWT59888.1"/>
    <property type="molecule type" value="Genomic_DNA"/>
</dbReference>
<accession>A0A2Z4AFV6</accession>
<gene>
    <name evidence="3" type="primary">folE2</name>
    <name evidence="3" type="ORF">DF168_01085</name>
</gene>